<evidence type="ECO:0000313" key="2">
    <source>
        <dbReference type="Proteomes" id="UP000066284"/>
    </source>
</evidence>
<protein>
    <submittedName>
        <fullName evidence="1">Uncharacterized protein</fullName>
    </submittedName>
</protein>
<dbReference type="KEGG" id="nio:NITINOP_3006"/>
<dbReference type="Proteomes" id="UP000066284">
    <property type="component" value="Chromosome 1"/>
</dbReference>
<gene>
    <name evidence="1" type="ORF">NITINOP_3006</name>
</gene>
<proteinExistence type="predicted"/>
<sequence length="76" mass="8145">MIVGRCLAKVIALLEKNRTFTIIPERKNHPPPPLSSRILTIQRIRTPGVTGGLSGLQIPITGYGLDVSLEDPGSGL</sequence>
<keyword evidence="2" id="KW-1185">Reference proteome</keyword>
<dbReference type="STRING" id="1715989.NITINOP_3006"/>
<dbReference type="AlphaFoldDB" id="A0A0S4KXM4"/>
<accession>A0A0S4KXM4</accession>
<organism evidence="1 2">
    <name type="scientific">Candidatus Nitrospira inopinata</name>
    <dbReference type="NCBI Taxonomy" id="1715989"/>
    <lineage>
        <taxon>Bacteria</taxon>
        <taxon>Pseudomonadati</taxon>
        <taxon>Nitrospirota</taxon>
        <taxon>Nitrospiria</taxon>
        <taxon>Nitrospirales</taxon>
        <taxon>Nitrospiraceae</taxon>
        <taxon>Nitrospira</taxon>
    </lineage>
</organism>
<evidence type="ECO:0000313" key="1">
    <source>
        <dbReference type="EMBL" id="CUQ67978.1"/>
    </source>
</evidence>
<name>A0A0S4KXM4_9BACT</name>
<reference evidence="2" key="1">
    <citation type="submission" date="2015-09" db="EMBL/GenBank/DDBJ databases">
        <authorList>
            <person name="Daims H."/>
        </authorList>
    </citation>
    <scope>NUCLEOTIDE SEQUENCE [LARGE SCALE GENOMIC DNA]</scope>
</reference>
<dbReference type="EMBL" id="LN885086">
    <property type="protein sequence ID" value="CUQ67978.1"/>
    <property type="molecule type" value="Genomic_DNA"/>
</dbReference>